<dbReference type="Proteomes" id="UP000623467">
    <property type="component" value="Unassembled WGS sequence"/>
</dbReference>
<reference evidence="3" key="1">
    <citation type="submission" date="2020-05" db="EMBL/GenBank/DDBJ databases">
        <title>Mycena genomes resolve the evolution of fungal bioluminescence.</title>
        <authorList>
            <person name="Tsai I.J."/>
        </authorList>
    </citation>
    <scope>NUCLEOTIDE SEQUENCE</scope>
    <source>
        <strain evidence="3">160909Yilan</strain>
    </source>
</reference>
<feature type="coiled-coil region" evidence="1">
    <location>
        <begin position="725"/>
        <end position="787"/>
    </location>
</feature>
<dbReference type="EMBL" id="JACAZH010000007">
    <property type="protein sequence ID" value="KAF7364401.1"/>
    <property type="molecule type" value="Genomic_DNA"/>
</dbReference>
<keyword evidence="4" id="KW-1185">Reference proteome</keyword>
<feature type="region of interest" description="Disordered" evidence="2">
    <location>
        <begin position="632"/>
        <end position="651"/>
    </location>
</feature>
<organism evidence="3 4">
    <name type="scientific">Mycena sanguinolenta</name>
    <dbReference type="NCBI Taxonomy" id="230812"/>
    <lineage>
        <taxon>Eukaryota</taxon>
        <taxon>Fungi</taxon>
        <taxon>Dikarya</taxon>
        <taxon>Basidiomycota</taxon>
        <taxon>Agaricomycotina</taxon>
        <taxon>Agaricomycetes</taxon>
        <taxon>Agaricomycetidae</taxon>
        <taxon>Agaricales</taxon>
        <taxon>Marasmiineae</taxon>
        <taxon>Mycenaceae</taxon>
        <taxon>Mycena</taxon>
    </lineage>
</organism>
<evidence type="ECO:0000313" key="4">
    <source>
        <dbReference type="Proteomes" id="UP000623467"/>
    </source>
</evidence>
<evidence type="ECO:0000256" key="1">
    <source>
        <dbReference type="SAM" id="Coils"/>
    </source>
</evidence>
<comment type="caution">
    <text evidence="3">The sequence shown here is derived from an EMBL/GenBank/DDBJ whole genome shotgun (WGS) entry which is preliminary data.</text>
</comment>
<keyword evidence="1" id="KW-0175">Coiled coil</keyword>
<proteinExistence type="predicted"/>
<evidence type="ECO:0000256" key="2">
    <source>
        <dbReference type="SAM" id="MobiDB-lite"/>
    </source>
</evidence>
<feature type="compositionally biased region" description="Polar residues" evidence="2">
    <location>
        <begin position="634"/>
        <end position="651"/>
    </location>
</feature>
<name>A0A8H6YU69_9AGAR</name>
<accession>A0A8H6YU69</accession>
<protein>
    <submittedName>
        <fullName evidence="3">Uncharacterized protein</fullName>
    </submittedName>
</protein>
<sequence length="802" mass="88227">MATNPIQLKTWVPISTKPSWDWKAKNSPELAHFTVPFAAREYLQNINDRILKDLKVREWRDWSREDFRHKTSDERAARKRSLAEAYPGLFTGPHGVLLKAQNYLPLYILSATIVVRCGKTNLMAVVVVWSTGGSRNALSFFNNHLDEYASFESFVVDGKSTSKHNQWALGTTGRGFILATQYLAEHVADADEQTDCSIPLGISFRIGEQVGELKWKMASRVGSEDSLQVIQDDLTIRSVGDYLADRYMLDIEDVCDGGQPNSCAETMAMSRMREEAAKVLQQAVERRVLLGLDGTDGKSVVRLDEVCITVIGIAAKESEPEHLFSAIFGIIPSACRWCIPNSPVEFFLGKTPQFYHRNQLVPHGIHLNKLSINYHGDLILSSDRAMVQTDRTYVLKYKDALNSAIHSAFRTFPYLAVEIAADILTDDHSDGFAGILSPPDEEAGVQYRTAFETVWRRQMSTPLELHPCTRSEGNLSLFPQLGLEPVVVTPRVMDILYRAGAYVPVTVYAGKRLLESPVIPDFSGLDRIRGALRILLPSLPTENITVRQYSHGYPSVVLDEQHQLVAFAQPQPCEDHPSKECLCPIGPGFQDMVKQHTGTAISIGRIWRALAVGGTEETTAQRVASVTPVEIAGSSGSDGHISTPSETAAPGSNDNGLVAVQGTVNNTGPAVAHLSSAESPRSATNMPGLTGNQKIVQIAPDSGEAAANVSALAQFSKFAVGFDLVQKYNEIVNNLEIHRRALEAKDLDIRTSIAEKDQTIVEKEARIAALEEDNKRLSEDLAAEEEVAIAAAERAKKRRKTA</sequence>
<dbReference type="AlphaFoldDB" id="A0A8H6YU69"/>
<gene>
    <name evidence="3" type="ORF">MSAN_01100800</name>
</gene>
<dbReference type="OrthoDB" id="2631524at2759"/>
<evidence type="ECO:0000313" key="3">
    <source>
        <dbReference type="EMBL" id="KAF7364401.1"/>
    </source>
</evidence>